<dbReference type="SUPFAM" id="SSF52402">
    <property type="entry name" value="Adenine nucleotide alpha hydrolases-like"/>
    <property type="match status" value="1"/>
</dbReference>
<dbReference type="CDD" id="cd00712">
    <property type="entry name" value="AsnB"/>
    <property type="match status" value="1"/>
</dbReference>
<dbReference type="Pfam" id="PF13537">
    <property type="entry name" value="GATase_7"/>
    <property type="match status" value="1"/>
</dbReference>
<evidence type="ECO:0000313" key="14">
    <source>
        <dbReference type="Proteomes" id="UP000886879"/>
    </source>
</evidence>
<dbReference type="Proteomes" id="UP000886879">
    <property type="component" value="Unassembled WGS sequence"/>
</dbReference>
<evidence type="ECO:0000256" key="11">
    <source>
        <dbReference type="PIRSR" id="PIRSR001589-3"/>
    </source>
</evidence>
<dbReference type="PIRSF" id="PIRSF001589">
    <property type="entry name" value="Asn_synthetase_glu-h"/>
    <property type="match status" value="1"/>
</dbReference>
<dbReference type="NCBIfam" id="TIGR01536">
    <property type="entry name" value="asn_synth_AEB"/>
    <property type="match status" value="1"/>
</dbReference>
<dbReference type="Pfam" id="PF00733">
    <property type="entry name" value="Asn_synthase"/>
    <property type="match status" value="1"/>
</dbReference>
<dbReference type="CDD" id="cd01991">
    <property type="entry name" value="Asn_synthase_B_C"/>
    <property type="match status" value="1"/>
</dbReference>
<accession>A0A9D1CGD4</accession>
<evidence type="ECO:0000313" key="13">
    <source>
        <dbReference type="EMBL" id="HIQ60906.1"/>
    </source>
</evidence>
<dbReference type="InterPro" id="IPR051786">
    <property type="entry name" value="ASN_synthetase/amidase"/>
</dbReference>
<evidence type="ECO:0000256" key="10">
    <source>
        <dbReference type="PIRSR" id="PIRSR001589-2"/>
    </source>
</evidence>
<dbReference type="PANTHER" id="PTHR43284">
    <property type="entry name" value="ASPARAGINE SYNTHETASE (GLUTAMINE-HYDROLYZING)"/>
    <property type="match status" value="1"/>
</dbReference>
<feature type="binding site" evidence="10">
    <location>
        <position position="279"/>
    </location>
    <ligand>
        <name>ATP</name>
        <dbReference type="ChEBI" id="CHEBI:30616"/>
    </ligand>
</feature>
<comment type="caution">
    <text evidence="13">The sequence shown here is derived from an EMBL/GenBank/DDBJ whole genome shotgun (WGS) entry which is preliminary data.</text>
</comment>
<dbReference type="GO" id="GO:0004066">
    <property type="term" value="F:asparagine synthase (glutamine-hydrolyzing) activity"/>
    <property type="evidence" value="ECO:0007669"/>
    <property type="project" value="UniProtKB-EC"/>
</dbReference>
<name>A0A9D1CGD4_9FIRM</name>
<dbReference type="EMBL" id="DVFO01000046">
    <property type="protein sequence ID" value="HIQ60906.1"/>
    <property type="molecule type" value="Genomic_DNA"/>
</dbReference>
<dbReference type="InterPro" id="IPR029055">
    <property type="entry name" value="Ntn_hydrolases_N"/>
</dbReference>
<comment type="similarity">
    <text evidence="2">Belongs to the asparagine synthetase family.</text>
</comment>
<keyword evidence="4 10" id="KW-0547">Nucleotide-binding</keyword>
<dbReference type="EC" id="6.3.5.4" evidence="3"/>
<keyword evidence="6 9" id="KW-0061">Asparagine biosynthesis</keyword>
<keyword evidence="13" id="KW-0436">Ligase</keyword>
<dbReference type="InterPro" id="IPR033738">
    <property type="entry name" value="AsnB_N"/>
</dbReference>
<dbReference type="Gene3D" id="3.40.50.620">
    <property type="entry name" value="HUPs"/>
    <property type="match status" value="1"/>
</dbReference>
<evidence type="ECO:0000256" key="2">
    <source>
        <dbReference type="ARBA" id="ARBA00005752"/>
    </source>
</evidence>
<evidence type="ECO:0000259" key="12">
    <source>
        <dbReference type="PROSITE" id="PS51278"/>
    </source>
</evidence>
<dbReference type="InterPro" id="IPR014729">
    <property type="entry name" value="Rossmann-like_a/b/a_fold"/>
</dbReference>
<evidence type="ECO:0000256" key="7">
    <source>
        <dbReference type="ARBA" id="ARBA00022962"/>
    </source>
</evidence>
<feature type="binding site" evidence="10">
    <location>
        <position position="97"/>
    </location>
    <ligand>
        <name>L-glutamine</name>
        <dbReference type="ChEBI" id="CHEBI:58359"/>
    </ligand>
</feature>
<sequence length="618" mass="70664">MCGFTGFLSRSTPDVTALHAMGDSIIHRGPDEEGYYTDDHCAIAHRRLSIIDLAHGHQPMTSPDGRYILAYNGEVYNFQTLRTQLQELGHTFQTTSDTEVVLHGYMEWGAEVTGKLRGMFAFVIWDTQTKTLYGARDPFGIKPFYYAPMGDTFFFGSELKSFLPHPDFKKELNREALKFYLTFQYSALDESFFKGVFRLLPGHHFTYRDGKLDMSAYYTFSFEPDSKSLEEHAQEIREVVTESVEAHQISDVEVGAFLSGGIDSSVITALSHPDKTYSVGFANKGFDETSEAKALCEELGLKNISKTITAEEFFDILPTIQYYADEPNANLSTVPLYFLSKLAAQDVKVVLSGEGSDELFGGYITYHTTKPYRAYRKLPLPIRKAVAGVVSKLPPFHGQGFLTKAAKPVEDTFVGQAFIFDNDEVEQVLTPAYRSSRTWKDITAPYFARVKDADDLTKMQYLDLHLWQPLDILRKADRMTMANSLELRVPYLDREVWKVARSIPSNQKMRGKSTTKFPLRQAAVPMLPDDWIKRPKVGFPVPFIAWLKEEKYYNWAKDLINQDYVAEFFDQKYLLDLLEQHYSGKARTHRKLYTVLSFLIWYQVYFPEACGVAPYQPK</sequence>
<dbReference type="InterPro" id="IPR001962">
    <property type="entry name" value="Asn_synthase"/>
</dbReference>
<feature type="domain" description="Glutamine amidotransferase type-2" evidence="12">
    <location>
        <begin position="2"/>
        <end position="210"/>
    </location>
</feature>
<evidence type="ECO:0000256" key="1">
    <source>
        <dbReference type="ARBA" id="ARBA00005187"/>
    </source>
</evidence>
<evidence type="ECO:0000256" key="9">
    <source>
        <dbReference type="PIRSR" id="PIRSR001589-1"/>
    </source>
</evidence>
<dbReference type="GO" id="GO:0005524">
    <property type="term" value="F:ATP binding"/>
    <property type="evidence" value="ECO:0007669"/>
    <property type="project" value="UniProtKB-KW"/>
</dbReference>
<reference evidence="13" key="2">
    <citation type="journal article" date="2021" name="PeerJ">
        <title>Extensive microbial diversity within the chicken gut microbiome revealed by metagenomics and culture.</title>
        <authorList>
            <person name="Gilroy R."/>
            <person name="Ravi A."/>
            <person name="Getino M."/>
            <person name="Pursley I."/>
            <person name="Horton D.L."/>
            <person name="Alikhan N.F."/>
            <person name="Baker D."/>
            <person name="Gharbi K."/>
            <person name="Hall N."/>
            <person name="Watson M."/>
            <person name="Adriaenssens E.M."/>
            <person name="Foster-Nyarko E."/>
            <person name="Jarju S."/>
            <person name="Secka A."/>
            <person name="Antonio M."/>
            <person name="Oren A."/>
            <person name="Chaudhuri R.R."/>
            <person name="La Ragione R."/>
            <person name="Hildebrand F."/>
            <person name="Pallen M.J."/>
        </authorList>
    </citation>
    <scope>NUCLEOTIDE SEQUENCE</scope>
    <source>
        <strain evidence="13">ChiGjej2B2-12916</strain>
    </source>
</reference>
<comment type="catalytic activity">
    <reaction evidence="8">
        <text>L-aspartate + L-glutamine + ATP + H2O = L-asparagine + L-glutamate + AMP + diphosphate + H(+)</text>
        <dbReference type="Rhea" id="RHEA:12228"/>
        <dbReference type="ChEBI" id="CHEBI:15377"/>
        <dbReference type="ChEBI" id="CHEBI:15378"/>
        <dbReference type="ChEBI" id="CHEBI:29985"/>
        <dbReference type="ChEBI" id="CHEBI:29991"/>
        <dbReference type="ChEBI" id="CHEBI:30616"/>
        <dbReference type="ChEBI" id="CHEBI:33019"/>
        <dbReference type="ChEBI" id="CHEBI:58048"/>
        <dbReference type="ChEBI" id="CHEBI:58359"/>
        <dbReference type="ChEBI" id="CHEBI:456215"/>
        <dbReference type="EC" id="6.3.5.4"/>
    </reaction>
</comment>
<dbReference type="PANTHER" id="PTHR43284:SF1">
    <property type="entry name" value="ASPARAGINE SYNTHETASE"/>
    <property type="match status" value="1"/>
</dbReference>
<comment type="pathway">
    <text evidence="1">Amino-acid biosynthesis; L-asparagine biosynthesis; L-asparagine from L-aspartate (L-Gln route): step 1/1.</text>
</comment>
<keyword evidence="5 10" id="KW-0067">ATP-binding</keyword>
<feature type="binding site" evidence="10">
    <location>
        <begin position="352"/>
        <end position="353"/>
    </location>
    <ligand>
        <name>ATP</name>
        <dbReference type="ChEBI" id="CHEBI:30616"/>
    </ligand>
</feature>
<gene>
    <name evidence="13" type="primary">asnB</name>
    <name evidence="13" type="ORF">IAD31_04855</name>
</gene>
<proteinExistence type="inferred from homology"/>
<evidence type="ECO:0000256" key="4">
    <source>
        <dbReference type="ARBA" id="ARBA00022741"/>
    </source>
</evidence>
<reference evidence="13" key="1">
    <citation type="submission" date="2020-10" db="EMBL/GenBank/DDBJ databases">
        <authorList>
            <person name="Gilroy R."/>
        </authorList>
    </citation>
    <scope>NUCLEOTIDE SEQUENCE</scope>
    <source>
        <strain evidence="13">ChiGjej2B2-12916</strain>
    </source>
</reference>
<evidence type="ECO:0000256" key="6">
    <source>
        <dbReference type="ARBA" id="ARBA00022888"/>
    </source>
</evidence>
<keyword evidence="9" id="KW-0028">Amino-acid biosynthesis</keyword>
<dbReference type="InterPro" id="IPR006426">
    <property type="entry name" value="Asn_synth_AEB"/>
</dbReference>
<dbReference type="SUPFAM" id="SSF56235">
    <property type="entry name" value="N-terminal nucleophile aminohydrolases (Ntn hydrolases)"/>
    <property type="match status" value="1"/>
</dbReference>
<dbReference type="GO" id="GO:0005829">
    <property type="term" value="C:cytosol"/>
    <property type="evidence" value="ECO:0007669"/>
    <property type="project" value="TreeGrafter"/>
</dbReference>
<dbReference type="InterPro" id="IPR017932">
    <property type="entry name" value="GATase_2_dom"/>
</dbReference>
<dbReference type="GO" id="GO:0006529">
    <property type="term" value="P:asparagine biosynthetic process"/>
    <property type="evidence" value="ECO:0007669"/>
    <property type="project" value="UniProtKB-KW"/>
</dbReference>
<feature type="site" description="Important for beta-aspartyl-AMP intermediate formation" evidence="11">
    <location>
        <position position="354"/>
    </location>
</feature>
<keyword evidence="7 9" id="KW-0315">Glutamine amidotransferase</keyword>
<protein>
    <recommendedName>
        <fullName evidence="3">asparagine synthase (glutamine-hydrolyzing)</fullName>
        <ecNumber evidence="3">6.3.5.4</ecNumber>
    </recommendedName>
</protein>
<feature type="active site" description="For GATase activity" evidence="9">
    <location>
        <position position="2"/>
    </location>
</feature>
<dbReference type="AlphaFoldDB" id="A0A9D1CGD4"/>
<evidence type="ECO:0000256" key="5">
    <source>
        <dbReference type="ARBA" id="ARBA00022840"/>
    </source>
</evidence>
<evidence type="ECO:0000256" key="8">
    <source>
        <dbReference type="ARBA" id="ARBA00048741"/>
    </source>
</evidence>
<organism evidence="13 14">
    <name type="scientific">Candidatus Enterenecus faecium</name>
    <dbReference type="NCBI Taxonomy" id="2840780"/>
    <lineage>
        <taxon>Bacteria</taxon>
        <taxon>Bacillati</taxon>
        <taxon>Bacillota</taxon>
        <taxon>Clostridia</taxon>
        <taxon>Eubacteriales</taxon>
        <taxon>Candidatus Enterenecus</taxon>
    </lineage>
</organism>
<evidence type="ECO:0000256" key="3">
    <source>
        <dbReference type="ARBA" id="ARBA00012737"/>
    </source>
</evidence>
<dbReference type="Gene3D" id="3.60.20.10">
    <property type="entry name" value="Glutamine Phosphoribosylpyrophosphate, subunit 1, domain 1"/>
    <property type="match status" value="1"/>
</dbReference>
<dbReference type="PROSITE" id="PS51278">
    <property type="entry name" value="GATASE_TYPE_2"/>
    <property type="match status" value="1"/>
</dbReference>